<protein>
    <submittedName>
        <fullName evidence="4">FHA domain protein</fullName>
    </submittedName>
</protein>
<feature type="compositionally biased region" description="Low complexity" evidence="2">
    <location>
        <begin position="270"/>
        <end position="283"/>
    </location>
</feature>
<sequence length="506" mass="53196">MLQLGRHAVRGNGGFIVAGPLGFALVPADLADSAQRVVNDANEDLTTWVNSAAASGLPFAHMDLRGPVPLLSLGGSANVRAIAPGYDTPFTWGGPLSMWEFVPGEWTLMDIALSEFDDAQPWAHFATSEAEASQVRIGYPVEPELPSAPALVEEDKPAQVQEEHAEDAPSAEESAPEPEASHTVWGVLEEEPQPQEEAAEPQATEEPAPKYLWAPEPEPEAGAAEETPDIYAGGAQVAAAQAAVTPTAAPVYTSPEALEETITSEAFAAMQQAASQDAPQDSAEPQASVELDTPSDEQNFEPSAFVEEEASIEVPADEPAEVEAQTSQEPVEQESQPEAEEVVPASEIEETPAHGETPAAETPAAGVAPAFEIDNSDSGATVLRRVSDNSQHAQAGYLVYAGAAPVELTHDVILGRDPNARVLTGRPSATVMRVPSPANEISRSHAAVIPSGFGSWMLMDLGSANGTLLRSSNGNVQEVPPRVTVPLSDGDVIDLGENVLVEFIVR</sequence>
<evidence type="ECO:0000256" key="1">
    <source>
        <dbReference type="ARBA" id="ARBA00022553"/>
    </source>
</evidence>
<feature type="compositionally biased region" description="Basic and acidic residues" evidence="2">
    <location>
        <begin position="153"/>
        <end position="167"/>
    </location>
</feature>
<reference evidence="4" key="1">
    <citation type="submission" date="2019-11" db="EMBL/GenBank/DDBJ databases">
        <authorList>
            <person name="Feng L."/>
        </authorList>
    </citation>
    <scope>NUCLEOTIDE SEQUENCE</scope>
    <source>
        <strain evidence="4">AodontolyticusLFYP35</strain>
    </source>
</reference>
<name>A0A6N2RD06_9ACTO</name>
<evidence type="ECO:0000313" key="4">
    <source>
        <dbReference type="EMBL" id="VYS79033.1"/>
    </source>
</evidence>
<dbReference type="EMBL" id="CACRSM010000002">
    <property type="protein sequence ID" value="VYS79033.1"/>
    <property type="molecule type" value="Genomic_DNA"/>
</dbReference>
<organism evidence="4">
    <name type="scientific">Schaalia odontolytica</name>
    <dbReference type="NCBI Taxonomy" id="1660"/>
    <lineage>
        <taxon>Bacteria</taxon>
        <taxon>Bacillati</taxon>
        <taxon>Actinomycetota</taxon>
        <taxon>Actinomycetes</taxon>
        <taxon>Actinomycetales</taxon>
        <taxon>Actinomycetaceae</taxon>
        <taxon>Schaalia</taxon>
    </lineage>
</organism>
<evidence type="ECO:0000259" key="3">
    <source>
        <dbReference type="PROSITE" id="PS50006"/>
    </source>
</evidence>
<dbReference type="AlphaFoldDB" id="A0A6N2RD06"/>
<dbReference type="InterPro" id="IPR000253">
    <property type="entry name" value="FHA_dom"/>
</dbReference>
<feature type="region of interest" description="Disordered" evidence="2">
    <location>
        <begin position="270"/>
        <end position="299"/>
    </location>
</feature>
<keyword evidence="1" id="KW-0597">Phosphoprotein</keyword>
<feature type="region of interest" description="Disordered" evidence="2">
    <location>
        <begin position="316"/>
        <end position="361"/>
    </location>
</feature>
<dbReference type="Gene3D" id="2.60.200.20">
    <property type="match status" value="1"/>
</dbReference>
<proteinExistence type="predicted"/>
<dbReference type="CDD" id="cd00060">
    <property type="entry name" value="FHA"/>
    <property type="match status" value="1"/>
</dbReference>
<evidence type="ECO:0000256" key="2">
    <source>
        <dbReference type="SAM" id="MobiDB-lite"/>
    </source>
</evidence>
<dbReference type="PROSITE" id="PS50006">
    <property type="entry name" value="FHA_DOMAIN"/>
    <property type="match status" value="1"/>
</dbReference>
<gene>
    <name evidence="4" type="ORF">AOLFYP35_00312</name>
</gene>
<accession>A0A6N2RD06</accession>
<feature type="region of interest" description="Disordered" evidence="2">
    <location>
        <begin position="153"/>
        <end position="224"/>
    </location>
</feature>
<feature type="compositionally biased region" description="Acidic residues" evidence="2">
    <location>
        <begin position="331"/>
        <end position="341"/>
    </location>
</feature>
<dbReference type="Pfam" id="PF00498">
    <property type="entry name" value="FHA"/>
    <property type="match status" value="1"/>
</dbReference>
<dbReference type="SUPFAM" id="SSF49879">
    <property type="entry name" value="SMAD/FHA domain"/>
    <property type="match status" value="1"/>
</dbReference>
<feature type="domain" description="FHA" evidence="3">
    <location>
        <begin position="412"/>
        <end position="474"/>
    </location>
</feature>
<dbReference type="InterPro" id="IPR008984">
    <property type="entry name" value="SMAD_FHA_dom_sf"/>
</dbReference>
<feature type="compositionally biased region" description="Acidic residues" evidence="2">
    <location>
        <begin position="188"/>
        <end position="199"/>
    </location>
</feature>